<comment type="caution">
    <text evidence="1">The sequence shown here is derived from an EMBL/GenBank/DDBJ whole genome shotgun (WGS) entry which is preliminary data.</text>
</comment>
<accession>A0ABU6KLN7</accession>
<dbReference type="PANTHER" id="PTHR30575:SF0">
    <property type="entry name" value="XAA-ARG DIPEPTIDASE"/>
    <property type="match status" value="1"/>
</dbReference>
<dbReference type="PANTHER" id="PTHR30575">
    <property type="entry name" value="PEPTIDASE M20"/>
    <property type="match status" value="1"/>
</dbReference>
<dbReference type="InterPro" id="IPR052030">
    <property type="entry name" value="Peptidase_M20/M20A_hydrolases"/>
</dbReference>
<organism evidence="1 2">
    <name type="scientific">Virgibacillus tibetensis</name>
    <dbReference type="NCBI Taxonomy" id="3042313"/>
    <lineage>
        <taxon>Bacteria</taxon>
        <taxon>Bacillati</taxon>
        <taxon>Bacillota</taxon>
        <taxon>Bacilli</taxon>
        <taxon>Bacillales</taxon>
        <taxon>Bacillaceae</taxon>
        <taxon>Virgibacillus</taxon>
    </lineage>
</organism>
<reference evidence="1 2" key="1">
    <citation type="journal article" date="2024" name="Int. J. Syst. Evol. Microbiol.">
        <title>Virgibacillus tibetensis sp. nov., isolated from salt lake on the Tibetan Plateau of China.</title>
        <authorList>
            <person name="Phurbu D."/>
            <person name="Liu Z.-X."/>
            <person name="Wang R."/>
            <person name="Zheng Y.-Y."/>
            <person name="Liu H.-C."/>
            <person name="Zhou Y.-G."/>
            <person name="Yu Y.-J."/>
            <person name="Li A.-H."/>
        </authorList>
    </citation>
    <scope>NUCLEOTIDE SEQUENCE [LARGE SCALE GENOMIC DNA]</scope>
    <source>
        <strain evidence="1 2">C22-A2</strain>
    </source>
</reference>
<sequence length="528" mass="59151">MVSNEKQSIMNWVEENETTLSDWNQTIWNYGETAWREYKSAKWYVNQLRKEGFTVEEGSAGMPTAFCATWENGDGPVIGGYAEYDAIPGNCQAADTVERPRDGLSKYAGGHTDPHSALGIGSLGGFLAAKAVMEKHNIKGKLKFFGEPAEKVRGSKPIHAAKGYYDDLDAAISFHPFYMLPFCNTTRWNTHCAVAYSVMYTFTCDVPETWLSGGDDSPIPASHAAVRAPGATDAVVNMYSLSKMSKEHMLSHNMGWSVNETILNTGQATADNIPGQMSQIYYFIRVPDIKMAEDVVKVLDQNAESAARAAHCNWKREWVTKSRAGLENHTMATTTYQNLEIAGAPKFNGDAIKVAQEIQKNLGFKPMEKPYLDEVETLIPPEDAEKKIRETLPPWQRHFTSDDYTEYCWHAPTVRLYIGRPALKSPKQGYAYPAWVMNALGGIRECIDPMINSASKTVGMTIIDLLTHPDLLKQAKDEFKQRTGGGIGGTEWQEPLCDYQPPIHYRWPEYVTTVRGRDHWVIPAEHDE</sequence>
<dbReference type="Proteomes" id="UP001335737">
    <property type="component" value="Unassembled WGS sequence"/>
</dbReference>
<evidence type="ECO:0000313" key="2">
    <source>
        <dbReference type="Proteomes" id="UP001335737"/>
    </source>
</evidence>
<gene>
    <name evidence="1" type="ORF">QGM71_20440</name>
</gene>
<dbReference type="SUPFAM" id="SSF53187">
    <property type="entry name" value="Zn-dependent exopeptidases"/>
    <property type="match status" value="1"/>
</dbReference>
<evidence type="ECO:0000313" key="1">
    <source>
        <dbReference type="EMBL" id="MEC5425829.1"/>
    </source>
</evidence>
<dbReference type="EMBL" id="JARZFX010000020">
    <property type="protein sequence ID" value="MEC5425829.1"/>
    <property type="molecule type" value="Genomic_DNA"/>
</dbReference>
<dbReference type="Gene3D" id="3.30.70.360">
    <property type="match status" value="1"/>
</dbReference>
<dbReference type="RefSeq" id="WP_327609364.1">
    <property type="nucleotide sequence ID" value="NZ_JARZFX010000020.1"/>
</dbReference>
<proteinExistence type="predicted"/>
<keyword evidence="2" id="KW-1185">Reference proteome</keyword>
<dbReference type="Gene3D" id="3.40.630.10">
    <property type="entry name" value="Zn peptidases"/>
    <property type="match status" value="1"/>
</dbReference>
<protein>
    <submittedName>
        <fullName evidence="1">Amidohydrolase</fullName>
    </submittedName>
</protein>
<name>A0ABU6KLN7_9BACI</name>